<gene>
    <name evidence="1" type="ORF">ENV88_03485</name>
</gene>
<comment type="caution">
    <text evidence="1">The sequence shown here is derived from an EMBL/GenBank/DDBJ whole genome shotgun (WGS) entry which is preliminary data.</text>
</comment>
<reference evidence="1" key="1">
    <citation type="journal article" date="2020" name="mSystems">
        <title>Genome- and Community-Level Interaction Insights into Carbon Utilization and Element Cycling Functions of Hydrothermarchaeota in Hydrothermal Sediment.</title>
        <authorList>
            <person name="Zhou Z."/>
            <person name="Liu Y."/>
            <person name="Xu W."/>
            <person name="Pan J."/>
            <person name="Luo Z.H."/>
            <person name="Li M."/>
        </authorList>
    </citation>
    <scope>NUCLEOTIDE SEQUENCE [LARGE SCALE GENOMIC DNA]</scope>
    <source>
        <strain evidence="1">SpSt-8</strain>
    </source>
</reference>
<accession>A0A7C3WKE6</accession>
<sequence>MLIDGPRLALNDNLPFYEIKQVKYPVRMPLVPPSRDEGGYPAGALPCAVYLASGVGTMERGQVSMDRDPRTG</sequence>
<proteinExistence type="predicted"/>
<evidence type="ECO:0000313" key="1">
    <source>
        <dbReference type="EMBL" id="HGB25100.1"/>
    </source>
</evidence>
<organism evidence="1">
    <name type="scientific">Thermofilum pendens</name>
    <dbReference type="NCBI Taxonomy" id="2269"/>
    <lineage>
        <taxon>Archaea</taxon>
        <taxon>Thermoproteota</taxon>
        <taxon>Thermoprotei</taxon>
        <taxon>Thermofilales</taxon>
        <taxon>Thermofilaceae</taxon>
        <taxon>Thermofilum</taxon>
    </lineage>
</organism>
<dbReference type="EMBL" id="DTIB01000077">
    <property type="protein sequence ID" value="HGB25100.1"/>
    <property type="molecule type" value="Genomic_DNA"/>
</dbReference>
<dbReference type="Gene3D" id="3.90.1150.10">
    <property type="entry name" value="Aspartate Aminotransferase, domain 1"/>
    <property type="match status" value="1"/>
</dbReference>
<protein>
    <submittedName>
        <fullName evidence="1">Uncharacterized protein</fullName>
    </submittedName>
</protein>
<dbReference type="AlphaFoldDB" id="A0A7C3WKE6"/>
<dbReference type="InterPro" id="IPR015422">
    <property type="entry name" value="PyrdxlP-dep_Trfase_small"/>
</dbReference>
<name>A0A7C3WKE6_THEPE</name>